<feature type="non-terminal residue" evidence="2">
    <location>
        <position position="1"/>
    </location>
</feature>
<organism evidence="2 3">
    <name type="scientific">Haematococcus lacustris</name>
    <name type="common">Green alga</name>
    <name type="synonym">Haematococcus pluvialis</name>
    <dbReference type="NCBI Taxonomy" id="44745"/>
    <lineage>
        <taxon>Eukaryota</taxon>
        <taxon>Viridiplantae</taxon>
        <taxon>Chlorophyta</taxon>
        <taxon>core chlorophytes</taxon>
        <taxon>Chlorophyceae</taxon>
        <taxon>CS clade</taxon>
        <taxon>Chlamydomonadales</taxon>
        <taxon>Haematococcaceae</taxon>
        <taxon>Haematococcus</taxon>
    </lineage>
</organism>
<comment type="caution">
    <text evidence="2">The sequence shown here is derived from an EMBL/GenBank/DDBJ whole genome shotgun (WGS) entry which is preliminary data.</text>
</comment>
<accession>A0A699ZAN6</accession>
<gene>
    <name evidence="2" type="ORF">HaLaN_12686</name>
</gene>
<dbReference type="EMBL" id="BLLF01000976">
    <property type="protein sequence ID" value="GFH16296.1"/>
    <property type="molecule type" value="Genomic_DNA"/>
</dbReference>
<feature type="region of interest" description="Disordered" evidence="1">
    <location>
        <begin position="1"/>
        <end position="36"/>
    </location>
</feature>
<protein>
    <submittedName>
        <fullName evidence="2">Uncharacterized protein</fullName>
    </submittedName>
</protein>
<keyword evidence="3" id="KW-1185">Reference proteome</keyword>
<evidence type="ECO:0000313" key="2">
    <source>
        <dbReference type="EMBL" id="GFH16296.1"/>
    </source>
</evidence>
<dbReference type="Proteomes" id="UP000485058">
    <property type="component" value="Unassembled WGS sequence"/>
</dbReference>
<dbReference type="AlphaFoldDB" id="A0A699ZAN6"/>
<name>A0A699ZAN6_HAELA</name>
<evidence type="ECO:0000313" key="3">
    <source>
        <dbReference type="Proteomes" id="UP000485058"/>
    </source>
</evidence>
<evidence type="ECO:0000256" key="1">
    <source>
        <dbReference type="SAM" id="MobiDB-lite"/>
    </source>
</evidence>
<proteinExistence type="predicted"/>
<reference evidence="2 3" key="1">
    <citation type="submission" date="2020-02" db="EMBL/GenBank/DDBJ databases">
        <title>Draft genome sequence of Haematococcus lacustris strain NIES-144.</title>
        <authorList>
            <person name="Morimoto D."/>
            <person name="Nakagawa S."/>
            <person name="Yoshida T."/>
            <person name="Sawayama S."/>
        </authorList>
    </citation>
    <scope>NUCLEOTIDE SEQUENCE [LARGE SCALE GENOMIC DNA]</scope>
    <source>
        <strain evidence="2 3">NIES-144</strain>
    </source>
</reference>
<feature type="non-terminal residue" evidence="2">
    <location>
        <position position="133"/>
    </location>
</feature>
<sequence>MKGKKRKGADEPKQPKPKKPPKGEPGNLGWVGPVSPQGRALRARLEERAKSRTQSVKWKGFIWGYNKVKKKIVAHFRLEVGIHHKQRKLASLAVLVQLAKCMLEEAAAVESQKQWGTRKQLVVFFGNASIGTR</sequence>